<dbReference type="EMBL" id="CP086355">
    <property type="protein sequence ID" value="UNI16812.1"/>
    <property type="molecule type" value="Genomic_DNA"/>
</dbReference>
<organism evidence="3 4">
    <name type="scientific">Purpureocillium takamizusanense</name>
    <dbReference type="NCBI Taxonomy" id="2060973"/>
    <lineage>
        <taxon>Eukaryota</taxon>
        <taxon>Fungi</taxon>
        <taxon>Dikarya</taxon>
        <taxon>Ascomycota</taxon>
        <taxon>Pezizomycotina</taxon>
        <taxon>Sordariomycetes</taxon>
        <taxon>Hypocreomycetidae</taxon>
        <taxon>Hypocreales</taxon>
        <taxon>Ophiocordycipitaceae</taxon>
        <taxon>Purpureocillium</taxon>
    </lineage>
</organism>
<reference evidence="3" key="1">
    <citation type="submission" date="2021-11" db="EMBL/GenBank/DDBJ databases">
        <title>Purpureocillium_takamizusanense_genome.</title>
        <authorList>
            <person name="Nguyen N.-H."/>
        </authorList>
    </citation>
    <scope>NUCLEOTIDE SEQUENCE</scope>
    <source>
        <strain evidence="3">PT3</strain>
    </source>
</reference>
<dbReference type="Proteomes" id="UP000829364">
    <property type="component" value="Chromosome 2"/>
</dbReference>
<sequence>MQILCKLTAAALVLLFAGPSLAAPVPASAVVPRSPIPGAGRSSSSRGSSTRSGGGNSGKDGPQTIRYGRPGGDRSKSRKSASSRTAKNDQGWPETTSGPSGSSGYDRWGFPTEQMKKEWLDALARNFPPSKPGDPKLPPGASAASLSPGGKRIWPQG</sequence>
<name>A0A9Q8QCN4_9HYPO</name>
<feature type="signal peptide" evidence="2">
    <location>
        <begin position="1"/>
        <end position="22"/>
    </location>
</feature>
<accession>A0A9Q8QCN4</accession>
<proteinExistence type="predicted"/>
<evidence type="ECO:0000256" key="2">
    <source>
        <dbReference type="SAM" id="SignalP"/>
    </source>
</evidence>
<feature type="compositionally biased region" description="Low complexity" evidence="1">
    <location>
        <begin position="29"/>
        <end position="51"/>
    </location>
</feature>
<feature type="chain" id="PRO_5040334084" evidence="2">
    <location>
        <begin position="23"/>
        <end position="157"/>
    </location>
</feature>
<keyword evidence="4" id="KW-1185">Reference proteome</keyword>
<gene>
    <name evidence="3" type="ORF">JDV02_003212</name>
</gene>
<dbReference type="GeneID" id="72065172"/>
<dbReference type="KEGG" id="ptkz:JDV02_003212"/>
<feature type="region of interest" description="Disordered" evidence="1">
    <location>
        <begin position="29"/>
        <end position="157"/>
    </location>
</feature>
<dbReference type="RefSeq" id="XP_047840293.1">
    <property type="nucleotide sequence ID" value="XM_047984319.1"/>
</dbReference>
<evidence type="ECO:0000313" key="3">
    <source>
        <dbReference type="EMBL" id="UNI16812.1"/>
    </source>
</evidence>
<feature type="compositionally biased region" description="Pro residues" evidence="1">
    <location>
        <begin position="129"/>
        <end position="138"/>
    </location>
</feature>
<evidence type="ECO:0000313" key="4">
    <source>
        <dbReference type="Proteomes" id="UP000829364"/>
    </source>
</evidence>
<keyword evidence="2" id="KW-0732">Signal</keyword>
<protein>
    <submittedName>
        <fullName evidence="3">Uncharacterized protein</fullName>
    </submittedName>
</protein>
<evidence type="ECO:0000256" key="1">
    <source>
        <dbReference type="SAM" id="MobiDB-lite"/>
    </source>
</evidence>
<dbReference type="AlphaFoldDB" id="A0A9Q8QCN4"/>